<organism evidence="1 2">
    <name type="scientific">Portunus trituberculatus</name>
    <name type="common">Swimming crab</name>
    <name type="synonym">Neptunus trituberculatus</name>
    <dbReference type="NCBI Taxonomy" id="210409"/>
    <lineage>
        <taxon>Eukaryota</taxon>
        <taxon>Metazoa</taxon>
        <taxon>Ecdysozoa</taxon>
        <taxon>Arthropoda</taxon>
        <taxon>Crustacea</taxon>
        <taxon>Multicrustacea</taxon>
        <taxon>Malacostraca</taxon>
        <taxon>Eumalacostraca</taxon>
        <taxon>Eucarida</taxon>
        <taxon>Decapoda</taxon>
        <taxon>Pleocyemata</taxon>
        <taxon>Brachyura</taxon>
        <taxon>Eubrachyura</taxon>
        <taxon>Portunoidea</taxon>
        <taxon>Portunidae</taxon>
        <taxon>Portuninae</taxon>
        <taxon>Portunus</taxon>
    </lineage>
</organism>
<protein>
    <submittedName>
        <fullName evidence="1">Uncharacterized protein</fullName>
    </submittedName>
</protein>
<dbReference type="AlphaFoldDB" id="A0A5B7DQ33"/>
<sequence length="93" mass="10198">MWATSILQRDSQHARLTTERFLGYTDTKRRIDSLLKPLSLLHSSPLEAGAVAAASGGCPVQFMCGVCVHRVERDGSEGTVNTCTEHLQSVRKL</sequence>
<dbReference type="Proteomes" id="UP000324222">
    <property type="component" value="Unassembled WGS sequence"/>
</dbReference>
<comment type="caution">
    <text evidence="1">The sequence shown here is derived from an EMBL/GenBank/DDBJ whole genome shotgun (WGS) entry which is preliminary data.</text>
</comment>
<proteinExistence type="predicted"/>
<reference evidence="1 2" key="1">
    <citation type="submission" date="2019-05" db="EMBL/GenBank/DDBJ databases">
        <title>Another draft genome of Portunus trituberculatus and its Hox gene families provides insights of decapod evolution.</title>
        <authorList>
            <person name="Jeong J.-H."/>
            <person name="Song I."/>
            <person name="Kim S."/>
            <person name="Choi T."/>
            <person name="Kim D."/>
            <person name="Ryu S."/>
            <person name="Kim W."/>
        </authorList>
    </citation>
    <scope>NUCLEOTIDE SEQUENCE [LARGE SCALE GENOMIC DNA]</scope>
    <source>
        <tissue evidence="1">Muscle</tissue>
    </source>
</reference>
<keyword evidence="2" id="KW-1185">Reference proteome</keyword>
<accession>A0A5B7DQ33</accession>
<gene>
    <name evidence="1" type="ORF">E2C01_016247</name>
</gene>
<dbReference type="EMBL" id="VSRR010001178">
    <property type="protein sequence ID" value="MPC23207.1"/>
    <property type="molecule type" value="Genomic_DNA"/>
</dbReference>
<evidence type="ECO:0000313" key="1">
    <source>
        <dbReference type="EMBL" id="MPC23207.1"/>
    </source>
</evidence>
<evidence type="ECO:0000313" key="2">
    <source>
        <dbReference type="Proteomes" id="UP000324222"/>
    </source>
</evidence>
<name>A0A5B7DQ33_PORTR</name>